<proteinExistence type="inferred from homology"/>
<dbReference type="NCBIfam" id="TIGR01494">
    <property type="entry name" value="ATPase_P-type"/>
    <property type="match status" value="1"/>
</dbReference>
<dbReference type="EMBL" id="FP565809">
    <property type="protein sequence ID" value="CBH20693.1"/>
    <property type="molecule type" value="Genomic_DNA"/>
</dbReference>
<dbReference type="InterPro" id="IPR023214">
    <property type="entry name" value="HAD_sf"/>
</dbReference>
<keyword evidence="4 13" id="KW-0812">Transmembrane</keyword>
<protein>
    <recommendedName>
        <fullName evidence="11">Cd(2+)-exporting ATPase</fullName>
        <ecNumber evidence="11">7.2.2.21</ecNumber>
    </recommendedName>
</protein>
<evidence type="ECO:0000256" key="6">
    <source>
        <dbReference type="ARBA" id="ARBA00022741"/>
    </source>
</evidence>
<keyword evidence="3" id="KW-0104">Cadmium</keyword>
<dbReference type="InterPro" id="IPR001757">
    <property type="entry name" value="P_typ_ATPase"/>
</dbReference>
<dbReference type="GO" id="GO:0008551">
    <property type="term" value="F:P-type cadmium transporter activity"/>
    <property type="evidence" value="ECO:0007669"/>
    <property type="project" value="UniProtKB-EC"/>
</dbReference>
<dbReference type="PRINTS" id="PR00119">
    <property type="entry name" value="CATATPASE"/>
</dbReference>
<dbReference type="GO" id="GO:0005886">
    <property type="term" value="C:plasma membrane"/>
    <property type="evidence" value="ECO:0007669"/>
    <property type="project" value="UniProtKB-SubCell"/>
</dbReference>
<feature type="transmembrane region" description="Helical" evidence="13">
    <location>
        <begin position="720"/>
        <end position="738"/>
    </location>
</feature>
<evidence type="ECO:0000256" key="14">
    <source>
        <dbReference type="SAM" id="MobiDB-lite"/>
    </source>
</evidence>
<keyword evidence="7 13" id="KW-0067">ATP-binding</keyword>
<feature type="transmembrane region" description="Helical" evidence="13">
    <location>
        <begin position="161"/>
        <end position="180"/>
    </location>
</feature>
<dbReference type="Proteomes" id="UP000007041">
    <property type="component" value="Chromosome"/>
</dbReference>
<dbReference type="PANTHER" id="PTHR48085:SF5">
    <property type="entry name" value="CADMIUM_ZINC-TRANSPORTING ATPASE HMA4-RELATED"/>
    <property type="match status" value="1"/>
</dbReference>
<dbReference type="InterPro" id="IPR008250">
    <property type="entry name" value="ATPase_P-typ_transduc_dom_A_sf"/>
</dbReference>
<dbReference type="Gene3D" id="3.30.70.100">
    <property type="match status" value="1"/>
</dbReference>
<reference evidence="17" key="1">
    <citation type="journal article" date="2010" name="BMC Genomics">
        <title>Clostridium sticklandii, a specialist in amino acid degradation:revisiting its metabolism through its genome sequence.</title>
        <authorList>
            <person name="Fonknechten N."/>
            <person name="Chaussonnerie S."/>
            <person name="Tricot S."/>
            <person name="Lajus A."/>
            <person name="Andreesen J.R."/>
            <person name="Perchat N."/>
            <person name="Pelletier E."/>
            <person name="Gouyvenoux M."/>
            <person name="Barbe V."/>
            <person name="Salanoubat M."/>
            <person name="Le Paslier D."/>
            <person name="Weissenbach J."/>
            <person name="Cohen G.N."/>
            <person name="Kreimeyer A."/>
        </authorList>
    </citation>
    <scope>NUCLEOTIDE SEQUENCE [LARGE SCALE GENOMIC DNA]</scope>
    <source>
        <strain evidence="17">ATCC 12662 / DSM 519 / JCM 1433 / CCUG 9281 / NCIMB 10654 / HF</strain>
    </source>
</reference>
<dbReference type="GO" id="GO:0046872">
    <property type="term" value="F:metal ion binding"/>
    <property type="evidence" value="ECO:0007669"/>
    <property type="project" value="UniProtKB-KW"/>
</dbReference>
<evidence type="ECO:0000259" key="15">
    <source>
        <dbReference type="PROSITE" id="PS50846"/>
    </source>
</evidence>
<dbReference type="AlphaFoldDB" id="E3PW78"/>
<keyword evidence="10 13" id="KW-0472">Membrane</keyword>
<dbReference type="InterPro" id="IPR027256">
    <property type="entry name" value="P-typ_ATPase_IB"/>
</dbReference>
<dbReference type="SUPFAM" id="SSF56784">
    <property type="entry name" value="HAD-like"/>
    <property type="match status" value="1"/>
</dbReference>
<dbReference type="SUPFAM" id="SSF81665">
    <property type="entry name" value="Calcium ATPase, transmembrane domain M"/>
    <property type="match status" value="1"/>
</dbReference>
<feature type="transmembrane region" description="Helical" evidence="13">
    <location>
        <begin position="361"/>
        <end position="380"/>
    </location>
</feature>
<dbReference type="HOGENOM" id="CLU_001771_6_2_9"/>
<feature type="transmembrane region" description="Helical" evidence="13">
    <location>
        <begin position="137"/>
        <end position="155"/>
    </location>
</feature>
<dbReference type="SUPFAM" id="SSF55008">
    <property type="entry name" value="HMA, heavy metal-associated domain"/>
    <property type="match status" value="1"/>
</dbReference>
<dbReference type="SFLD" id="SFLDF00027">
    <property type="entry name" value="p-type_atpase"/>
    <property type="match status" value="1"/>
</dbReference>
<dbReference type="Gene3D" id="2.70.150.10">
    <property type="entry name" value="Calcium-transporting ATPase, cytoplasmic transduction domain A"/>
    <property type="match status" value="1"/>
</dbReference>
<dbReference type="Pfam" id="PF00122">
    <property type="entry name" value="E1-E2_ATPase"/>
    <property type="match status" value="1"/>
</dbReference>
<dbReference type="CDD" id="cd07548">
    <property type="entry name" value="P-type_ATPase-Cd_Zn_Co_like"/>
    <property type="match status" value="1"/>
</dbReference>
<gene>
    <name evidence="16" type="primary">zntA</name>
    <name evidence="16" type="ordered locus">CLOST_0567</name>
</gene>
<dbReference type="InterPro" id="IPR051014">
    <property type="entry name" value="Cation_Transport_ATPase_IB"/>
</dbReference>
<dbReference type="Gene3D" id="3.40.50.1000">
    <property type="entry name" value="HAD superfamily/HAD-like"/>
    <property type="match status" value="1"/>
</dbReference>
<dbReference type="GO" id="GO:0016887">
    <property type="term" value="F:ATP hydrolysis activity"/>
    <property type="evidence" value="ECO:0007669"/>
    <property type="project" value="InterPro"/>
</dbReference>
<dbReference type="Pfam" id="PF00403">
    <property type="entry name" value="HMA"/>
    <property type="match status" value="1"/>
</dbReference>
<dbReference type="SFLD" id="SFLDS00003">
    <property type="entry name" value="Haloacid_Dehalogenase"/>
    <property type="match status" value="1"/>
</dbReference>
<keyword evidence="13" id="KW-1003">Cell membrane</keyword>
<comment type="similarity">
    <text evidence="2 13">Belongs to the cation transport ATPase (P-type) (TC 3.A.3) family. Type IB subfamily.</text>
</comment>
<evidence type="ECO:0000313" key="17">
    <source>
        <dbReference type="Proteomes" id="UP000007041"/>
    </source>
</evidence>
<feature type="transmembrane region" description="Helical" evidence="13">
    <location>
        <begin position="392"/>
        <end position="419"/>
    </location>
</feature>
<dbReference type="EC" id="7.2.2.21" evidence="11"/>
<dbReference type="PROSITE" id="PS50846">
    <property type="entry name" value="HMA_2"/>
    <property type="match status" value="1"/>
</dbReference>
<keyword evidence="5 13" id="KW-0479">Metal-binding</keyword>
<evidence type="ECO:0000256" key="8">
    <source>
        <dbReference type="ARBA" id="ARBA00022967"/>
    </source>
</evidence>
<evidence type="ECO:0000256" key="11">
    <source>
        <dbReference type="ARBA" id="ARBA00039103"/>
    </source>
</evidence>
<evidence type="ECO:0000256" key="12">
    <source>
        <dbReference type="ARBA" id="ARBA00049338"/>
    </source>
</evidence>
<dbReference type="eggNOG" id="COG2217">
    <property type="taxonomic scope" value="Bacteria"/>
</dbReference>
<feature type="compositionally biased region" description="Basic and acidic residues" evidence="14">
    <location>
        <begin position="95"/>
        <end position="113"/>
    </location>
</feature>
<evidence type="ECO:0000256" key="7">
    <source>
        <dbReference type="ARBA" id="ARBA00022840"/>
    </source>
</evidence>
<accession>E3PW78</accession>
<comment type="catalytic activity">
    <reaction evidence="12">
        <text>Cd(2+)(in) + ATP + H2O = Cd(2+)(out) + ADP + phosphate + H(+)</text>
        <dbReference type="Rhea" id="RHEA:12132"/>
        <dbReference type="ChEBI" id="CHEBI:15377"/>
        <dbReference type="ChEBI" id="CHEBI:15378"/>
        <dbReference type="ChEBI" id="CHEBI:30616"/>
        <dbReference type="ChEBI" id="CHEBI:43474"/>
        <dbReference type="ChEBI" id="CHEBI:48775"/>
        <dbReference type="ChEBI" id="CHEBI:456216"/>
        <dbReference type="EC" id="7.2.2.21"/>
    </reaction>
</comment>
<dbReference type="NCBIfam" id="TIGR01512">
    <property type="entry name" value="ATPase-IB2_Cd"/>
    <property type="match status" value="1"/>
</dbReference>
<keyword evidence="16" id="KW-0378">Hydrolase</keyword>
<dbReference type="KEGG" id="cst:CLOST_0567"/>
<evidence type="ECO:0000256" key="5">
    <source>
        <dbReference type="ARBA" id="ARBA00022723"/>
    </source>
</evidence>
<evidence type="ECO:0000313" key="16">
    <source>
        <dbReference type="EMBL" id="CBH20693.1"/>
    </source>
</evidence>
<evidence type="ECO:0000256" key="10">
    <source>
        <dbReference type="ARBA" id="ARBA00023136"/>
    </source>
</evidence>
<dbReference type="PRINTS" id="PR00941">
    <property type="entry name" value="CDATPASE"/>
</dbReference>
<keyword evidence="8" id="KW-1278">Translocase</keyword>
<organism evidence="16 17">
    <name type="scientific">Acetoanaerobium sticklandii (strain ATCC 12662 / DSM 519 / JCM 1433 / CCUG 9281 / NCIMB 10654 / HF)</name>
    <name type="common">Clostridium sticklandii</name>
    <dbReference type="NCBI Taxonomy" id="499177"/>
    <lineage>
        <taxon>Bacteria</taxon>
        <taxon>Bacillati</taxon>
        <taxon>Bacillota</taxon>
        <taxon>Clostridia</taxon>
        <taxon>Peptostreptococcales</taxon>
        <taxon>Filifactoraceae</taxon>
        <taxon>Acetoanaerobium</taxon>
    </lineage>
</organism>
<dbReference type="InterPro" id="IPR036163">
    <property type="entry name" value="HMA_dom_sf"/>
</dbReference>
<dbReference type="Pfam" id="PF00702">
    <property type="entry name" value="Hydrolase"/>
    <property type="match status" value="1"/>
</dbReference>
<dbReference type="InterPro" id="IPR036412">
    <property type="entry name" value="HAD-like_sf"/>
</dbReference>
<dbReference type="InterPro" id="IPR018303">
    <property type="entry name" value="ATPase_P-typ_P_site"/>
</dbReference>
<dbReference type="Gene3D" id="3.40.1110.10">
    <property type="entry name" value="Calcium-transporting ATPase, cytoplasmic domain N"/>
    <property type="match status" value="1"/>
</dbReference>
<dbReference type="GO" id="GO:0005524">
    <property type="term" value="F:ATP binding"/>
    <property type="evidence" value="ECO:0007669"/>
    <property type="project" value="UniProtKB-UniRule"/>
</dbReference>
<evidence type="ECO:0000256" key="13">
    <source>
        <dbReference type="RuleBase" id="RU362081"/>
    </source>
</evidence>
<evidence type="ECO:0000256" key="9">
    <source>
        <dbReference type="ARBA" id="ARBA00022989"/>
    </source>
</evidence>
<keyword evidence="9 13" id="KW-1133">Transmembrane helix</keyword>
<sequence>MIMMELTLYINGMMCANCSQKLEEKASKLAEIEEIHVNYASAKINVKFKKDSDKNTVFEKLNKLCTQIEPKAYLTDKEPMSLGLASSVPVNKKENDSCDCDGHNHSHDEDHSHGHSHSHGHADINVSHSLADHKKETLIIGITIAIYAFGIMYKGSDMIKLAIFIIAYIIIGKDVLLSAFKNILRGEVFDENFLMSIATLGAFAIGEYPEAVAVMLFYNVGELFQDMAVNRSRKSIKALMNIKPDYANLKVDNNFEIVKPEAVNIGDIILVKPGEKVPLDGTLLSESTQMDTSNLTGESVPRIVNKGDTVLSGFINKTHAIEMKVEKTFGESTVNKILELVENASAKKAPTEKFITKFSRYYTPAVVFFALALAIIPPFFTGFNFSEWLYRALIFLVVSCPCALVVSIPLGFFGGIGAASKHGILIKGGNYLEALKNAEIAVFDKTGTLTEGIFKVQEITPMHGMNDNELLELAAYAESHSSHPIGVSILKAYNTPIDYDRIQSYENLPGYGVRAVIDGKKVLAGNEKLMQEEKIDYINDKFGTIVHLSVDGIYAGSISIYDKIKEDSKLAMQKLKSVGIHSIAMLTGDNEKTALDIAEKIGIDNVKYDLLPDQKVAAFEELMKMASPKGKVIFTGDGINDAPVLARADIGIAMGSLGSDAAIESADVVIMTDEPSKIAEAIKIAKFTNKVVWQNIYFSLGIKGLVLILGAFGMANMWEAVFADVGVAVIAVLNATRISKI</sequence>
<dbReference type="CDD" id="cd00371">
    <property type="entry name" value="HMA"/>
    <property type="match status" value="1"/>
</dbReference>
<dbReference type="InterPro" id="IPR044492">
    <property type="entry name" value="P_typ_ATPase_HD_dom"/>
</dbReference>
<evidence type="ECO:0000256" key="2">
    <source>
        <dbReference type="ARBA" id="ARBA00006024"/>
    </source>
</evidence>
<dbReference type="SFLD" id="SFLDG00002">
    <property type="entry name" value="C1.7:_P-type_atpase_like"/>
    <property type="match status" value="1"/>
</dbReference>
<keyword evidence="17" id="KW-1185">Reference proteome</keyword>
<feature type="transmembrane region" description="Helical" evidence="13">
    <location>
        <begin position="696"/>
        <end position="714"/>
    </location>
</feature>
<dbReference type="NCBIfam" id="TIGR01525">
    <property type="entry name" value="ATPase-IB_hvy"/>
    <property type="match status" value="1"/>
</dbReference>
<evidence type="ECO:0000256" key="3">
    <source>
        <dbReference type="ARBA" id="ARBA00022539"/>
    </source>
</evidence>
<comment type="subcellular location">
    <subcellularLocation>
        <location evidence="13">Cell membrane</location>
    </subcellularLocation>
    <subcellularLocation>
        <location evidence="1">Membrane</location>
        <topology evidence="1">Multi-pass membrane protein</topology>
    </subcellularLocation>
</comment>
<evidence type="ECO:0000256" key="4">
    <source>
        <dbReference type="ARBA" id="ARBA00022692"/>
    </source>
</evidence>
<dbReference type="PANTHER" id="PTHR48085">
    <property type="entry name" value="CADMIUM/ZINC-TRANSPORTING ATPASE HMA2-RELATED"/>
    <property type="match status" value="1"/>
</dbReference>
<dbReference type="InterPro" id="IPR023298">
    <property type="entry name" value="ATPase_P-typ_TM_dom_sf"/>
</dbReference>
<dbReference type="InterPro" id="IPR059000">
    <property type="entry name" value="ATPase_P-type_domA"/>
</dbReference>
<dbReference type="SUPFAM" id="SSF81653">
    <property type="entry name" value="Calcium ATPase, transduction domain A"/>
    <property type="match status" value="1"/>
</dbReference>
<keyword evidence="6 13" id="KW-0547">Nucleotide-binding</keyword>
<dbReference type="InterPro" id="IPR023299">
    <property type="entry name" value="ATPase_P-typ_cyto_dom_N"/>
</dbReference>
<dbReference type="PROSITE" id="PS00154">
    <property type="entry name" value="ATPASE_E1_E2"/>
    <property type="match status" value="1"/>
</dbReference>
<dbReference type="STRING" id="1511.CLOST_0567"/>
<feature type="domain" description="HMA" evidence="15">
    <location>
        <begin position="4"/>
        <end position="73"/>
    </location>
</feature>
<name>E3PW78_ACESD</name>
<dbReference type="InterPro" id="IPR006121">
    <property type="entry name" value="HMA_dom"/>
</dbReference>
<feature type="region of interest" description="Disordered" evidence="14">
    <location>
        <begin position="95"/>
        <end position="120"/>
    </location>
</feature>
<evidence type="ECO:0000256" key="1">
    <source>
        <dbReference type="ARBA" id="ARBA00004141"/>
    </source>
</evidence>